<protein>
    <recommendedName>
        <fullName evidence="7">Interactor of constitutive active ROPs 1</fullName>
    </recommendedName>
</protein>
<evidence type="ECO:0000256" key="4">
    <source>
        <dbReference type="SAM" id="MobiDB-lite"/>
    </source>
</evidence>
<evidence type="ECO:0000313" key="6">
    <source>
        <dbReference type="Proteomes" id="UP001632038"/>
    </source>
</evidence>
<keyword evidence="6" id="KW-1185">Reference proteome</keyword>
<dbReference type="EMBL" id="JAVIJP010000107">
    <property type="protein sequence ID" value="KAL3613729.1"/>
    <property type="molecule type" value="Genomic_DNA"/>
</dbReference>
<keyword evidence="2 3" id="KW-0175">Coiled coil</keyword>
<evidence type="ECO:0000256" key="3">
    <source>
        <dbReference type="SAM" id="Coils"/>
    </source>
</evidence>
<evidence type="ECO:0000313" key="5">
    <source>
        <dbReference type="EMBL" id="KAL3613729.1"/>
    </source>
</evidence>
<accession>A0ABD3B9B1</accession>
<feature type="coiled-coil region" evidence="3">
    <location>
        <begin position="145"/>
        <end position="249"/>
    </location>
</feature>
<proteinExistence type="inferred from homology"/>
<name>A0ABD3B9B1_9LAMI</name>
<gene>
    <name evidence="5" type="ORF">CASFOL_041803</name>
</gene>
<sequence>MPRPRVTEIAQRQSPRGPPNPRSSGSDSDPQNPRPRNPKPSVRSAHSDPSNPKKLGTRIANLESQLGLAQEELKSLKDHLVSTEPVKKPSQEELDDKPKEDQKSPIIAYETTDDKETDVFEVPVEPETESEKPIVGPENILLDEVALKNNEINILKANLAEKDKKIESFRLENESLKGQLDEKAVELSSAQSEIEGLTLRLTNISQELERSKVNAVEKDEKLEATEKANEELENEMRRLRVQSEQWRKAADAAASVLTGGVEINGNRLSERCGSMDKVYTNTYERVGGYGGYVGSPGLLDDGDDVFGGEKRKGSGIKMLGELMWKKKGQK</sequence>
<evidence type="ECO:0000256" key="1">
    <source>
        <dbReference type="ARBA" id="ARBA00009778"/>
    </source>
</evidence>
<dbReference type="PANTHER" id="PTHR34224">
    <property type="entry name" value="INTERACTOR OF CONSTITUTIVE ACTIVE ROPS 2, CHLOROPLASTIC-RELATED"/>
    <property type="match status" value="1"/>
</dbReference>
<dbReference type="Proteomes" id="UP001632038">
    <property type="component" value="Unassembled WGS sequence"/>
</dbReference>
<reference evidence="6" key="1">
    <citation type="journal article" date="2024" name="IScience">
        <title>Strigolactones Initiate the Formation of Haustorium-like Structures in Castilleja.</title>
        <authorList>
            <person name="Buerger M."/>
            <person name="Peterson D."/>
            <person name="Chory J."/>
        </authorList>
    </citation>
    <scope>NUCLEOTIDE SEQUENCE [LARGE SCALE GENOMIC DNA]</scope>
</reference>
<dbReference type="InterPro" id="IPR029688">
    <property type="entry name" value="ICR"/>
</dbReference>
<dbReference type="PANTHER" id="PTHR34224:SF2">
    <property type="entry name" value="INTERACTOR OF CONSTITUTIVE ACTIVE ROPS 4"/>
    <property type="match status" value="1"/>
</dbReference>
<evidence type="ECO:0008006" key="7">
    <source>
        <dbReference type="Google" id="ProtNLM"/>
    </source>
</evidence>
<feature type="region of interest" description="Disordered" evidence="4">
    <location>
        <begin position="1"/>
        <end position="116"/>
    </location>
</feature>
<organism evidence="5 6">
    <name type="scientific">Castilleja foliolosa</name>
    <dbReference type="NCBI Taxonomy" id="1961234"/>
    <lineage>
        <taxon>Eukaryota</taxon>
        <taxon>Viridiplantae</taxon>
        <taxon>Streptophyta</taxon>
        <taxon>Embryophyta</taxon>
        <taxon>Tracheophyta</taxon>
        <taxon>Spermatophyta</taxon>
        <taxon>Magnoliopsida</taxon>
        <taxon>eudicotyledons</taxon>
        <taxon>Gunneridae</taxon>
        <taxon>Pentapetalae</taxon>
        <taxon>asterids</taxon>
        <taxon>lamiids</taxon>
        <taxon>Lamiales</taxon>
        <taxon>Orobanchaceae</taxon>
        <taxon>Pedicularideae</taxon>
        <taxon>Castillejinae</taxon>
        <taxon>Castilleja</taxon>
    </lineage>
</organism>
<comment type="caution">
    <text evidence="5">The sequence shown here is derived from an EMBL/GenBank/DDBJ whole genome shotgun (WGS) entry which is preliminary data.</text>
</comment>
<comment type="similarity">
    <text evidence="1">Belongs to the ICR family.</text>
</comment>
<feature type="compositionally biased region" description="Basic and acidic residues" evidence="4">
    <location>
        <begin position="71"/>
        <end position="103"/>
    </location>
</feature>
<dbReference type="AlphaFoldDB" id="A0ABD3B9B1"/>
<evidence type="ECO:0000256" key="2">
    <source>
        <dbReference type="ARBA" id="ARBA00023054"/>
    </source>
</evidence>